<name>A0A3E4TRX0_9FIRM</name>
<comment type="caution">
    <text evidence="1">The sequence shown here is derived from an EMBL/GenBank/DDBJ whole genome shotgun (WGS) entry which is preliminary data.</text>
</comment>
<dbReference type="RefSeq" id="WP_117624057.1">
    <property type="nucleotide sequence ID" value="NZ_CAUFPL010000094.1"/>
</dbReference>
<proteinExistence type="predicted"/>
<organism evidence="1 2">
    <name type="scientific">Hungatella hathewayi</name>
    <dbReference type="NCBI Taxonomy" id="154046"/>
    <lineage>
        <taxon>Bacteria</taxon>
        <taxon>Bacillati</taxon>
        <taxon>Bacillota</taxon>
        <taxon>Clostridia</taxon>
        <taxon>Lachnospirales</taxon>
        <taxon>Lachnospiraceae</taxon>
        <taxon>Hungatella</taxon>
    </lineage>
</organism>
<sequence length="102" mass="11793">MKLYDEDGCYCLLIAILTGVDASRARKLYQYGPNHPICRKFMKRRQTSVKKHLETRSERMRAMKEMKEKGCGIEMLAAVFDCDCSTVKRNLKKVEVKTNDGI</sequence>
<gene>
    <name evidence="1" type="ORF">DXC39_30020</name>
</gene>
<accession>A0A3E4TRX0</accession>
<evidence type="ECO:0000313" key="1">
    <source>
        <dbReference type="EMBL" id="RGL94110.1"/>
    </source>
</evidence>
<reference evidence="1 2" key="1">
    <citation type="submission" date="2018-08" db="EMBL/GenBank/DDBJ databases">
        <title>A genome reference for cultivated species of the human gut microbiota.</title>
        <authorList>
            <person name="Zou Y."/>
            <person name="Xue W."/>
            <person name="Luo G."/>
        </authorList>
    </citation>
    <scope>NUCLEOTIDE SEQUENCE [LARGE SCALE GENOMIC DNA]</scope>
    <source>
        <strain evidence="1 2">TF05-11AC</strain>
    </source>
</reference>
<protein>
    <submittedName>
        <fullName evidence="1">Helix-turn-helix domain-containing protein</fullName>
    </submittedName>
</protein>
<dbReference type="Proteomes" id="UP000261257">
    <property type="component" value="Unassembled WGS sequence"/>
</dbReference>
<evidence type="ECO:0000313" key="2">
    <source>
        <dbReference type="Proteomes" id="UP000261257"/>
    </source>
</evidence>
<dbReference type="AlphaFoldDB" id="A0A3E4TRX0"/>
<dbReference type="EMBL" id="QSSQ01000055">
    <property type="protein sequence ID" value="RGL94110.1"/>
    <property type="molecule type" value="Genomic_DNA"/>
</dbReference>